<evidence type="ECO:0000259" key="4">
    <source>
        <dbReference type="PROSITE" id="PS50043"/>
    </source>
</evidence>
<dbReference type="Pfam" id="PF00196">
    <property type="entry name" value="GerE"/>
    <property type="match status" value="1"/>
</dbReference>
<dbReference type="CDD" id="cd06170">
    <property type="entry name" value="LuxR_C_like"/>
    <property type="match status" value="1"/>
</dbReference>
<keyword evidence="7" id="KW-1185">Reference proteome</keyword>
<dbReference type="PROSITE" id="PS50043">
    <property type="entry name" value="HTH_LUXR_2"/>
    <property type="match status" value="1"/>
</dbReference>
<keyword evidence="1 3" id="KW-0597">Phosphoprotein</keyword>
<evidence type="ECO:0000256" key="1">
    <source>
        <dbReference type="ARBA" id="ARBA00022553"/>
    </source>
</evidence>
<dbReference type="AlphaFoldDB" id="A0A4Q7UXE8"/>
<evidence type="ECO:0000313" key="7">
    <source>
        <dbReference type="Proteomes" id="UP000291591"/>
    </source>
</evidence>
<accession>A0A4Q7UXE8</accession>
<dbReference type="SUPFAM" id="SSF52172">
    <property type="entry name" value="CheY-like"/>
    <property type="match status" value="1"/>
</dbReference>
<evidence type="ECO:0000259" key="5">
    <source>
        <dbReference type="PROSITE" id="PS50110"/>
    </source>
</evidence>
<evidence type="ECO:0000313" key="6">
    <source>
        <dbReference type="EMBL" id="RZT86692.1"/>
    </source>
</evidence>
<dbReference type="CDD" id="cd17535">
    <property type="entry name" value="REC_NarL-like"/>
    <property type="match status" value="1"/>
</dbReference>
<dbReference type="PRINTS" id="PR00038">
    <property type="entry name" value="HTHLUXR"/>
</dbReference>
<feature type="modified residue" description="4-aspartylphosphate" evidence="3">
    <location>
        <position position="57"/>
    </location>
</feature>
<dbReference type="EMBL" id="SHKL01000001">
    <property type="protein sequence ID" value="RZT86692.1"/>
    <property type="molecule type" value="Genomic_DNA"/>
</dbReference>
<dbReference type="InterPro" id="IPR016032">
    <property type="entry name" value="Sig_transdc_resp-reg_C-effctor"/>
</dbReference>
<dbReference type="PROSITE" id="PS50110">
    <property type="entry name" value="RESPONSE_REGULATORY"/>
    <property type="match status" value="1"/>
</dbReference>
<evidence type="ECO:0000256" key="2">
    <source>
        <dbReference type="ARBA" id="ARBA00023125"/>
    </source>
</evidence>
<name>A0A4Q7UXE8_PSEST</name>
<feature type="domain" description="HTH luxR-type" evidence="4">
    <location>
        <begin position="145"/>
        <end position="210"/>
    </location>
</feature>
<dbReference type="SUPFAM" id="SSF46894">
    <property type="entry name" value="C-terminal effector domain of the bipartite response regulators"/>
    <property type="match status" value="1"/>
</dbReference>
<organism evidence="6 7">
    <name type="scientific">Pseudonocardia sediminis</name>
    <dbReference type="NCBI Taxonomy" id="1397368"/>
    <lineage>
        <taxon>Bacteria</taxon>
        <taxon>Bacillati</taxon>
        <taxon>Actinomycetota</taxon>
        <taxon>Actinomycetes</taxon>
        <taxon>Pseudonocardiales</taxon>
        <taxon>Pseudonocardiaceae</taxon>
        <taxon>Pseudonocardia</taxon>
    </lineage>
</organism>
<dbReference type="InterPro" id="IPR000792">
    <property type="entry name" value="Tscrpt_reg_LuxR_C"/>
</dbReference>
<dbReference type="InterPro" id="IPR039420">
    <property type="entry name" value="WalR-like"/>
</dbReference>
<comment type="caution">
    <text evidence="6">The sequence shown here is derived from an EMBL/GenBank/DDBJ whole genome shotgun (WGS) entry which is preliminary data.</text>
</comment>
<evidence type="ECO:0000256" key="3">
    <source>
        <dbReference type="PROSITE-ProRule" id="PRU00169"/>
    </source>
</evidence>
<dbReference type="GO" id="GO:0000160">
    <property type="term" value="P:phosphorelay signal transduction system"/>
    <property type="evidence" value="ECO:0007669"/>
    <property type="project" value="InterPro"/>
</dbReference>
<dbReference type="InterPro" id="IPR058245">
    <property type="entry name" value="NreC/VraR/RcsB-like_REC"/>
</dbReference>
<protein>
    <submittedName>
        <fullName evidence="6">LuxR family two component transcriptional regulator</fullName>
    </submittedName>
</protein>
<dbReference type="GO" id="GO:0003677">
    <property type="term" value="F:DNA binding"/>
    <property type="evidence" value="ECO:0007669"/>
    <property type="project" value="UniProtKB-KW"/>
</dbReference>
<dbReference type="SMART" id="SM00448">
    <property type="entry name" value="REC"/>
    <property type="match status" value="1"/>
</dbReference>
<dbReference type="SMART" id="SM00421">
    <property type="entry name" value="HTH_LUXR"/>
    <property type="match status" value="1"/>
</dbReference>
<dbReference type="PANTHER" id="PTHR43214">
    <property type="entry name" value="TWO-COMPONENT RESPONSE REGULATOR"/>
    <property type="match status" value="1"/>
</dbReference>
<keyword evidence="2" id="KW-0238">DNA-binding</keyword>
<proteinExistence type="predicted"/>
<dbReference type="PANTHER" id="PTHR43214:SF43">
    <property type="entry name" value="TWO-COMPONENT RESPONSE REGULATOR"/>
    <property type="match status" value="1"/>
</dbReference>
<feature type="domain" description="Response regulatory" evidence="5">
    <location>
        <begin position="6"/>
        <end position="122"/>
    </location>
</feature>
<dbReference type="Pfam" id="PF00072">
    <property type="entry name" value="Response_reg"/>
    <property type="match status" value="1"/>
</dbReference>
<sequence>MTGRVRLLVADDHEVVRAGLTAALSAEERFEIVGAVGTGDEAISVVTETRPDVAVVDMRLPDMPGHELCRRLRKASPGTAVVVLTSYLTESAIRDALRAGASAYVTKAAGLAELRTAIDDAHDGRTGAPSSVSQIVRRMEEVVGSRDRTDSPTPQQARVLELLARGLTYAAIAESLVISESTVRFHVQKLKVKLEATGRTDLVVRAIRAGLVTAEDPGADVTVPEAGRAG</sequence>
<dbReference type="GO" id="GO:0006355">
    <property type="term" value="P:regulation of DNA-templated transcription"/>
    <property type="evidence" value="ECO:0007669"/>
    <property type="project" value="InterPro"/>
</dbReference>
<dbReference type="InterPro" id="IPR001789">
    <property type="entry name" value="Sig_transdc_resp-reg_receiver"/>
</dbReference>
<dbReference type="Proteomes" id="UP000291591">
    <property type="component" value="Unassembled WGS sequence"/>
</dbReference>
<dbReference type="Gene3D" id="3.40.50.2300">
    <property type="match status" value="1"/>
</dbReference>
<dbReference type="InterPro" id="IPR011006">
    <property type="entry name" value="CheY-like_superfamily"/>
</dbReference>
<gene>
    <name evidence="6" type="ORF">EV383_3589</name>
</gene>
<reference evidence="6 7" key="1">
    <citation type="submission" date="2019-02" db="EMBL/GenBank/DDBJ databases">
        <title>Sequencing the genomes of 1000 actinobacteria strains.</title>
        <authorList>
            <person name="Klenk H.-P."/>
        </authorList>
    </citation>
    <scope>NUCLEOTIDE SEQUENCE [LARGE SCALE GENOMIC DNA]</scope>
    <source>
        <strain evidence="6 7">DSM 45779</strain>
    </source>
</reference>